<dbReference type="NCBIfam" id="TIGR02402">
    <property type="entry name" value="trehalose_TreZ"/>
    <property type="match status" value="1"/>
</dbReference>
<evidence type="ECO:0000256" key="12">
    <source>
        <dbReference type="ARBA" id="ARBA00034013"/>
    </source>
</evidence>
<evidence type="ECO:0000256" key="1">
    <source>
        <dbReference type="ARBA" id="ARBA00004496"/>
    </source>
</evidence>
<dbReference type="EC" id="3.2.1.141" evidence="4 13"/>
<dbReference type="Gene3D" id="2.60.40.10">
    <property type="entry name" value="Immunoglobulins"/>
    <property type="match status" value="1"/>
</dbReference>
<feature type="domain" description="Glycosyl hydrolase family 13 catalytic" evidence="15">
    <location>
        <begin position="121"/>
        <end position="467"/>
    </location>
</feature>
<dbReference type="RefSeq" id="WP_238751649.1">
    <property type="nucleotide sequence ID" value="NZ_CAKLPZ010000003.1"/>
</dbReference>
<sequence length="588" mass="66026">MNTFPYLPLGPLAPDADGLRQFRLWAPAVKQLELALSQGEATTIHPMQEEGHGYLISAPVQAPAGTRYGYYRNGSRRKLYPDPVSRYQPDGVHGRSEVVDSEPRTDQTWKGRTLEGAVLYELHLGTFTPEGTLRAATDKLGYLRDLGVNTIELMPLNQTPGERNWGYDGVLPFALQRAYGRPADLRHFIASAHERGIAVLVDVIYNHLGPEGNYLPKFFPVFTDQHHTPWGPAINFDDRQADGVRNYWLQNVRLWLDDYGADGLRLDAVHAIKDYSAEHFLESVREVADEIGTRDGRELILLAEVDLNAPRYLRPRSEGGYGMSGQWVDEFHHALHVVLTDERRGYYEDFGTLDQLAKALRDGYLYTGQYSAQRQRNFGASPQAAGLQPSQFVVFLQNHDQVGNRMVGDRLLDTVGVDKYLLGAATYLLSPFTPMIFMGEEYGERNPFPYFVHHGDAPLIEAVRKGRAAEFAAFQQPGHTVPDPQAERTFQSAKLSWEEDERIASFYRRALHLRAAAPRDYSFADISVDRKDNLLTWAISGSPYTACANFGASELTVEVDGELLLESNGATLDNHLLRLPAWGFALTQ</sequence>
<evidence type="ECO:0000313" key="16">
    <source>
        <dbReference type="EMBL" id="CAH1001796.1"/>
    </source>
</evidence>
<dbReference type="InterPro" id="IPR017853">
    <property type="entry name" value="GH"/>
</dbReference>
<dbReference type="Proteomes" id="UP000837803">
    <property type="component" value="Unassembled WGS sequence"/>
</dbReference>
<keyword evidence="8" id="KW-0119">Carbohydrate metabolism</keyword>
<evidence type="ECO:0000256" key="6">
    <source>
        <dbReference type="ARBA" id="ARBA00022490"/>
    </source>
</evidence>
<dbReference type="Pfam" id="PF00128">
    <property type="entry name" value="Alpha-amylase"/>
    <property type="match status" value="1"/>
</dbReference>
<dbReference type="SMART" id="SM00642">
    <property type="entry name" value="Aamy"/>
    <property type="match status" value="1"/>
</dbReference>
<dbReference type="PANTHER" id="PTHR43651:SF11">
    <property type="entry name" value="MALTO-OLIGOSYLTREHALOSE TREHALOHYDROLASE"/>
    <property type="match status" value="1"/>
</dbReference>
<dbReference type="InterPro" id="IPR012768">
    <property type="entry name" value="Trehalose_TreZ"/>
</dbReference>
<dbReference type="InterPro" id="IPR044901">
    <property type="entry name" value="Trehalose_TreZ_E-set_sf"/>
</dbReference>
<dbReference type="GO" id="GO:0033942">
    <property type="term" value="F:4-alpha-D-(1-&gt;4)-alpha-D-glucanotrehalose trehalohydrolase activity"/>
    <property type="evidence" value="ECO:0007669"/>
    <property type="project" value="UniProtKB-EC"/>
</dbReference>
<organism evidence="16 17">
    <name type="scientific">Neolewinella maritima</name>
    <dbReference type="NCBI Taxonomy" id="1383882"/>
    <lineage>
        <taxon>Bacteria</taxon>
        <taxon>Pseudomonadati</taxon>
        <taxon>Bacteroidota</taxon>
        <taxon>Saprospiria</taxon>
        <taxon>Saprospirales</taxon>
        <taxon>Lewinellaceae</taxon>
        <taxon>Neolewinella</taxon>
    </lineage>
</organism>
<protein>
    <recommendedName>
        <fullName evidence="5 13">Malto-oligosyltrehalose trehalohydrolase</fullName>
        <shortName evidence="14">MTHase</shortName>
        <ecNumber evidence="4 13">3.2.1.141</ecNumber>
    </recommendedName>
    <alternativeName>
        <fullName evidence="11 14">4-alpha-D-((1-&gt;4)-alpha-D-glucano)trehalose trehalohydrolase</fullName>
    </alternativeName>
    <alternativeName>
        <fullName evidence="10 14">Maltooligosyl trehalose trehalohydrolase</fullName>
    </alternativeName>
</protein>
<evidence type="ECO:0000256" key="14">
    <source>
        <dbReference type="PIRNR" id="PIRNR006337"/>
    </source>
</evidence>
<comment type="catalytic activity">
    <reaction evidence="12 14">
        <text>hydrolysis of (1-&gt;4)-alpha-D-glucosidic linkage in 4-alpha-D-[(1-&gt;4)-alpha-D-glucanosyl]n trehalose to yield trehalose and (1-&gt;4)-alpha-D-glucan.</text>
        <dbReference type="EC" id="3.2.1.141"/>
    </reaction>
</comment>
<comment type="similarity">
    <text evidence="3 14">Belongs to the glycosyl hydrolase 13 family.</text>
</comment>
<reference evidence="16" key="1">
    <citation type="submission" date="2021-12" db="EMBL/GenBank/DDBJ databases">
        <authorList>
            <person name="Rodrigo-Torres L."/>
            <person name="Arahal R. D."/>
            <person name="Lucena T."/>
        </authorList>
    </citation>
    <scope>NUCLEOTIDE SEQUENCE</scope>
    <source>
        <strain evidence="16">CECT 8419</strain>
    </source>
</reference>
<dbReference type="PANTHER" id="PTHR43651">
    <property type="entry name" value="1,4-ALPHA-GLUCAN-BRANCHING ENZYME"/>
    <property type="match status" value="1"/>
</dbReference>
<evidence type="ECO:0000256" key="13">
    <source>
        <dbReference type="NCBIfam" id="TIGR02402"/>
    </source>
</evidence>
<evidence type="ECO:0000259" key="15">
    <source>
        <dbReference type="SMART" id="SM00642"/>
    </source>
</evidence>
<dbReference type="InterPro" id="IPR013783">
    <property type="entry name" value="Ig-like_fold"/>
</dbReference>
<dbReference type="SUPFAM" id="SSF51445">
    <property type="entry name" value="(Trans)glycosidases"/>
    <property type="match status" value="1"/>
</dbReference>
<dbReference type="PIRSF" id="PIRSF006337">
    <property type="entry name" value="Trehalose_TreZ"/>
    <property type="match status" value="1"/>
</dbReference>
<evidence type="ECO:0000256" key="4">
    <source>
        <dbReference type="ARBA" id="ARBA00012268"/>
    </source>
</evidence>
<dbReference type="Gene3D" id="1.10.10.760">
    <property type="entry name" value="E-set domains of sugar-utilizing enzymes"/>
    <property type="match status" value="1"/>
</dbReference>
<dbReference type="InterPro" id="IPR014756">
    <property type="entry name" value="Ig_E-set"/>
</dbReference>
<evidence type="ECO:0000256" key="5">
    <source>
        <dbReference type="ARBA" id="ARBA00015938"/>
    </source>
</evidence>
<keyword evidence="7 14" id="KW-0378">Hydrolase</keyword>
<evidence type="ECO:0000256" key="11">
    <source>
        <dbReference type="ARBA" id="ARBA00033284"/>
    </source>
</evidence>
<dbReference type="InterPro" id="IPR006047">
    <property type="entry name" value="GH13_cat_dom"/>
</dbReference>
<keyword evidence="17" id="KW-1185">Reference proteome</keyword>
<dbReference type="EMBL" id="CAKLPZ010000003">
    <property type="protein sequence ID" value="CAH1001796.1"/>
    <property type="molecule type" value="Genomic_DNA"/>
</dbReference>
<name>A0ABM9B398_9BACT</name>
<evidence type="ECO:0000256" key="3">
    <source>
        <dbReference type="ARBA" id="ARBA00008061"/>
    </source>
</evidence>
<evidence type="ECO:0000256" key="9">
    <source>
        <dbReference type="ARBA" id="ARBA00023295"/>
    </source>
</evidence>
<accession>A0ABM9B398</accession>
<evidence type="ECO:0000256" key="8">
    <source>
        <dbReference type="ARBA" id="ARBA00023277"/>
    </source>
</evidence>
<dbReference type="CDD" id="cd11325">
    <property type="entry name" value="AmyAc_GTHase"/>
    <property type="match status" value="1"/>
</dbReference>
<evidence type="ECO:0000313" key="17">
    <source>
        <dbReference type="Proteomes" id="UP000837803"/>
    </source>
</evidence>
<comment type="pathway">
    <text evidence="2 14">Glycan biosynthesis; trehalose biosynthesis.</text>
</comment>
<dbReference type="CDD" id="cd02853">
    <property type="entry name" value="E_set_MTHase_like_N"/>
    <property type="match status" value="1"/>
</dbReference>
<keyword evidence="9 14" id="KW-0326">Glycosidase</keyword>
<dbReference type="Gene3D" id="3.20.20.80">
    <property type="entry name" value="Glycosidases"/>
    <property type="match status" value="1"/>
</dbReference>
<proteinExistence type="inferred from homology"/>
<comment type="caution">
    <text evidence="16">The sequence shown here is derived from an EMBL/GenBank/DDBJ whole genome shotgun (WGS) entry which is preliminary data.</text>
</comment>
<gene>
    <name evidence="16" type="primary">treZ</name>
    <name evidence="16" type="ORF">LEM8419_02703</name>
</gene>
<evidence type="ECO:0000256" key="10">
    <source>
        <dbReference type="ARBA" id="ARBA00032057"/>
    </source>
</evidence>
<evidence type="ECO:0000256" key="7">
    <source>
        <dbReference type="ARBA" id="ARBA00022801"/>
    </source>
</evidence>
<keyword evidence="6" id="KW-0963">Cytoplasm</keyword>
<evidence type="ECO:0000256" key="2">
    <source>
        <dbReference type="ARBA" id="ARBA00005199"/>
    </source>
</evidence>
<dbReference type="SUPFAM" id="SSF81296">
    <property type="entry name" value="E set domains"/>
    <property type="match status" value="1"/>
</dbReference>
<comment type="subcellular location">
    <subcellularLocation>
        <location evidence="1">Cytoplasm</location>
    </subcellularLocation>
</comment>